<dbReference type="AlphaFoldDB" id="A0A8B8DN25"/>
<evidence type="ECO:0000256" key="1">
    <source>
        <dbReference type="ARBA" id="ARBA00004251"/>
    </source>
</evidence>
<sequence>MHEIGIFWILIQFWGSSCFVTIDCKAQRVKCTGYIGMSDCLMPDLERIFPNMFGDHGNLYWPGRPTKFRNISINVTERSLTLNWEPPLDSSIRDVLGFFITINGVDGLASGVHQCIVIELTQPLNTTHYKTPFSVTYHPLFTSSIYDFKIISLPTADIEVDPNEETLAAQLRIKTGKTNRKKPYQFVVVENSPADWTTPMLCDIDGATITAMLTWPPQRFMISQIDVAITLLAENQSFIWENSSRISLSENQYGQSQKLHWDYSNFNDASYKRILIMIRPVDVMGGLGQCVCYNANRLCVGSCRQSTCEVATGHRREGSLAIRDPSKEDIEYTGLIPDHVIAVLTSLSLLLFSVVAAILLFVHKKGLLPRSSENPTNSNMLPNNLDASESLTSPEIVLPVDTSERQSSAFHFSGSYDTFIKPSSDLDDRSLTLSEQMLQINENYLTTVLCTGSQMSLYAERISLGGKSV</sequence>
<dbReference type="InterPro" id="IPR036116">
    <property type="entry name" value="FN3_sf"/>
</dbReference>
<dbReference type="Proteomes" id="UP000694844">
    <property type="component" value="Chromosome 4"/>
</dbReference>
<proteinExistence type="predicted"/>
<evidence type="ECO:0000313" key="6">
    <source>
        <dbReference type="RefSeq" id="XP_022328989.1"/>
    </source>
</evidence>
<dbReference type="Gene3D" id="2.60.40.2160">
    <property type="entry name" value="Interleukin-17 receptor A/B, fibronectin-III-like domain 1"/>
    <property type="match status" value="1"/>
</dbReference>
<dbReference type="GO" id="GO:0005886">
    <property type="term" value="C:plasma membrane"/>
    <property type="evidence" value="ECO:0007669"/>
    <property type="project" value="UniProtKB-SubCell"/>
</dbReference>
<keyword evidence="4" id="KW-0732">Signal</keyword>
<accession>A0A8B8DN25</accession>
<dbReference type="InterPro" id="IPR038683">
    <property type="entry name" value="IL17RA/B_FnIII-like_1_sf"/>
</dbReference>
<evidence type="ECO:0000256" key="2">
    <source>
        <dbReference type="ARBA" id="ARBA00022475"/>
    </source>
</evidence>
<dbReference type="GeneID" id="111127951"/>
<dbReference type="SUPFAM" id="SSF49265">
    <property type="entry name" value="Fibronectin type III"/>
    <property type="match status" value="1"/>
</dbReference>
<evidence type="ECO:0000256" key="3">
    <source>
        <dbReference type="SAM" id="Phobius"/>
    </source>
</evidence>
<keyword evidence="3" id="KW-1133">Transmembrane helix</keyword>
<dbReference type="RefSeq" id="XP_022328989.1">
    <property type="nucleotide sequence ID" value="XM_022473281.1"/>
</dbReference>
<keyword evidence="5" id="KW-1185">Reference proteome</keyword>
<evidence type="ECO:0000256" key="4">
    <source>
        <dbReference type="SAM" id="SignalP"/>
    </source>
</evidence>
<evidence type="ECO:0000313" key="5">
    <source>
        <dbReference type="Proteomes" id="UP000694844"/>
    </source>
</evidence>
<organism evidence="5 6">
    <name type="scientific">Crassostrea virginica</name>
    <name type="common">Eastern oyster</name>
    <dbReference type="NCBI Taxonomy" id="6565"/>
    <lineage>
        <taxon>Eukaryota</taxon>
        <taxon>Metazoa</taxon>
        <taxon>Spiralia</taxon>
        <taxon>Lophotrochozoa</taxon>
        <taxon>Mollusca</taxon>
        <taxon>Bivalvia</taxon>
        <taxon>Autobranchia</taxon>
        <taxon>Pteriomorphia</taxon>
        <taxon>Ostreida</taxon>
        <taxon>Ostreoidea</taxon>
        <taxon>Ostreidae</taxon>
        <taxon>Crassostrea</taxon>
    </lineage>
</organism>
<keyword evidence="2" id="KW-1003">Cell membrane</keyword>
<feature type="transmembrane region" description="Helical" evidence="3">
    <location>
        <begin position="340"/>
        <end position="362"/>
    </location>
</feature>
<keyword evidence="3" id="KW-0472">Membrane</keyword>
<keyword evidence="3" id="KW-0812">Transmembrane</keyword>
<name>A0A8B8DN25_CRAVI</name>
<protein>
    <submittedName>
        <fullName evidence="6">Uncharacterized protein LOC111127951 isoform X1</fullName>
    </submittedName>
</protein>
<dbReference type="OrthoDB" id="6146150at2759"/>
<feature type="signal peptide" evidence="4">
    <location>
        <begin position="1"/>
        <end position="18"/>
    </location>
</feature>
<comment type="subcellular location">
    <subcellularLocation>
        <location evidence="1">Cell membrane</location>
        <topology evidence="1">Single-pass type I membrane protein</topology>
    </subcellularLocation>
</comment>
<reference evidence="6" key="1">
    <citation type="submission" date="2025-08" db="UniProtKB">
        <authorList>
            <consortium name="RefSeq"/>
        </authorList>
    </citation>
    <scope>IDENTIFICATION</scope>
    <source>
        <tissue evidence="6">Whole sample</tissue>
    </source>
</reference>
<gene>
    <name evidence="6" type="primary">LOC111127951</name>
</gene>
<dbReference type="KEGG" id="cvn:111127951"/>
<feature type="chain" id="PRO_5034950587" evidence="4">
    <location>
        <begin position="19"/>
        <end position="469"/>
    </location>
</feature>